<feature type="region of interest" description="Disordered" evidence="1">
    <location>
        <begin position="1"/>
        <end position="49"/>
    </location>
</feature>
<dbReference type="Proteomes" id="UP000289152">
    <property type="component" value="Unassembled WGS sequence"/>
</dbReference>
<evidence type="ECO:0000313" key="3">
    <source>
        <dbReference type="Proteomes" id="UP000289152"/>
    </source>
</evidence>
<reference evidence="2 3" key="1">
    <citation type="submission" date="2016-06" db="EMBL/GenBank/DDBJ databases">
        <title>Evolution of pathogenesis and genome organization in the Tremellales.</title>
        <authorList>
            <person name="Cuomo C."/>
            <person name="Litvintseva A."/>
            <person name="Heitman J."/>
            <person name="Chen Y."/>
            <person name="Sun S."/>
            <person name="Springer D."/>
            <person name="Dromer F."/>
            <person name="Young S."/>
            <person name="Zeng Q."/>
            <person name="Chapman S."/>
            <person name="Gujja S."/>
            <person name="Saif S."/>
            <person name="Birren B."/>
        </authorList>
    </citation>
    <scope>NUCLEOTIDE SEQUENCE [LARGE SCALE GENOMIC DNA]</scope>
    <source>
        <strain evidence="2 3">ATCC 28783</strain>
    </source>
</reference>
<comment type="caution">
    <text evidence="2">The sequence shown here is derived from an EMBL/GenBank/DDBJ whole genome shotgun (WGS) entry which is preliminary data.</text>
</comment>
<accession>A0A4Q1BKQ6</accession>
<dbReference type="InParanoid" id="A0A4Q1BKQ6"/>
<organism evidence="2 3">
    <name type="scientific">Tremella mesenterica</name>
    <name type="common">Jelly fungus</name>
    <dbReference type="NCBI Taxonomy" id="5217"/>
    <lineage>
        <taxon>Eukaryota</taxon>
        <taxon>Fungi</taxon>
        <taxon>Dikarya</taxon>
        <taxon>Basidiomycota</taxon>
        <taxon>Agaricomycotina</taxon>
        <taxon>Tremellomycetes</taxon>
        <taxon>Tremellales</taxon>
        <taxon>Tremellaceae</taxon>
        <taxon>Tremella</taxon>
    </lineage>
</organism>
<proteinExistence type="predicted"/>
<feature type="compositionally biased region" description="Polar residues" evidence="1">
    <location>
        <begin position="1"/>
        <end position="37"/>
    </location>
</feature>
<feature type="compositionally biased region" description="Polar residues" evidence="1">
    <location>
        <begin position="407"/>
        <end position="426"/>
    </location>
</feature>
<sequence>MADTPQPTVTTQWSNFHSPISPSQPQNYLPQSASSPSARHPLTRPLSPDLPTKDALYLFSNFASYMRSPGEGAEGIRNSEDFRDTVRLLDHARYLASQPYSNVHVLHLKYRFIGPGNENANRYSTGDQGTRINDNGVPVRNPVPQPFSVLHDPVVKIDYRDQGVFEPLPAQAVFAHIARSCQPPPRIIVISYVCSKVTETHLASLSTWARTSSPPAYIFSPLETRLRESRPLHLALHHAIPMSMYAWPAESSPSFTPSSYPNIYTESSISSSEQPFPSSNGSRLLKQQPENELIREIQRSNSPNGENQQNRQIEKIAQVPIPNPSTSYIPRSGSWNVPKPQTLLVSNSQERQYPPDPVARLTVITASAPILHSTPSEIPDPSPSRGNSAPSHHSHAHSNPDPDLIPVTTSNQDHSQMINTSSNSANESKKKDEQIIQMDDIHKKQLQKSHGQIGTLQPDRIPLWMLVPGFGALNGSTAMSIGIHLHEFSAINLKMTPQAQSRSFSSVEAGIKTSPIALKPVKRFETSDLKQKDGKLKEEESFINRGVEATEKKKVASVQMIKQHFKDRAGSTSIIRPIEGGISGRDGIHGKGVEVNGVSGGSGGESGIGGGSGMGNEGTGPMIMITPPDRKPPMSLESLGRSGSWPAGVNRVTGWRKGRKEMMEDTLEELNLGLGSLDQDLTEKVGRLLIGDYHKRKQQEGEKEKEMRIGAEQDIYVCMIRW</sequence>
<evidence type="ECO:0000256" key="1">
    <source>
        <dbReference type="SAM" id="MobiDB-lite"/>
    </source>
</evidence>
<dbReference type="EMBL" id="SDIL01000049">
    <property type="protein sequence ID" value="RXK38344.1"/>
    <property type="molecule type" value="Genomic_DNA"/>
</dbReference>
<feature type="compositionally biased region" description="Polar residues" evidence="1">
    <location>
        <begin position="324"/>
        <end position="335"/>
    </location>
</feature>
<dbReference type="VEuPathDB" id="FungiDB:TREMEDRAFT_30856"/>
<evidence type="ECO:0000313" key="2">
    <source>
        <dbReference type="EMBL" id="RXK38344.1"/>
    </source>
</evidence>
<dbReference type="AlphaFoldDB" id="A0A4Q1BKQ6"/>
<name>A0A4Q1BKQ6_TREME</name>
<gene>
    <name evidence="2" type="ORF">M231_04386</name>
</gene>
<protein>
    <submittedName>
        <fullName evidence="2">Uncharacterized protein</fullName>
    </submittedName>
</protein>
<dbReference type="OrthoDB" id="2586106at2759"/>
<feature type="region of interest" description="Disordered" evidence="1">
    <location>
        <begin position="371"/>
        <end position="432"/>
    </location>
</feature>
<keyword evidence="3" id="KW-1185">Reference proteome</keyword>
<feature type="region of interest" description="Disordered" evidence="1">
    <location>
        <begin position="315"/>
        <end position="336"/>
    </location>
</feature>